<feature type="region of interest" description="Disordered" evidence="5">
    <location>
        <begin position="1"/>
        <end position="42"/>
    </location>
</feature>
<dbReference type="AlphaFoldDB" id="A0A933NX78"/>
<comment type="subcellular location">
    <subcellularLocation>
        <location evidence="1">Membrane</location>
        <topology evidence="1">Single-pass membrane protein</topology>
    </subcellularLocation>
</comment>
<proteinExistence type="predicted"/>
<dbReference type="PANTHER" id="PTHR30168">
    <property type="entry name" value="PUTATIVE MEMBRANE PROTEIN YPFJ"/>
    <property type="match status" value="1"/>
</dbReference>
<dbReference type="InterPro" id="IPR007343">
    <property type="entry name" value="Uncharacterised_pept_Zn_put"/>
</dbReference>
<dbReference type="Proteomes" id="UP000782610">
    <property type="component" value="Unassembled WGS sequence"/>
</dbReference>
<feature type="compositionally biased region" description="Gly residues" evidence="5">
    <location>
        <begin position="19"/>
        <end position="42"/>
    </location>
</feature>
<evidence type="ECO:0000256" key="2">
    <source>
        <dbReference type="ARBA" id="ARBA00022692"/>
    </source>
</evidence>
<dbReference type="GO" id="GO:0016020">
    <property type="term" value="C:membrane"/>
    <property type="evidence" value="ECO:0007669"/>
    <property type="project" value="UniProtKB-SubCell"/>
</dbReference>
<evidence type="ECO:0000256" key="6">
    <source>
        <dbReference type="SAM" id="Phobius"/>
    </source>
</evidence>
<protein>
    <submittedName>
        <fullName evidence="7">Zinc metallopeptidase</fullName>
    </submittedName>
</protein>
<gene>
    <name evidence="7" type="ORF">HY834_01165</name>
</gene>
<feature type="compositionally biased region" description="Polar residues" evidence="5">
    <location>
        <begin position="1"/>
        <end position="11"/>
    </location>
</feature>
<comment type="caution">
    <text evidence="7">The sequence shown here is derived from an EMBL/GenBank/DDBJ whole genome shotgun (WGS) entry which is preliminary data.</text>
</comment>
<evidence type="ECO:0000313" key="8">
    <source>
        <dbReference type="Proteomes" id="UP000782610"/>
    </source>
</evidence>
<dbReference type="EMBL" id="JACRAF010000004">
    <property type="protein sequence ID" value="MBI4920333.1"/>
    <property type="molecule type" value="Genomic_DNA"/>
</dbReference>
<evidence type="ECO:0000256" key="5">
    <source>
        <dbReference type="SAM" id="MobiDB-lite"/>
    </source>
</evidence>
<reference evidence="7" key="1">
    <citation type="submission" date="2020-07" db="EMBL/GenBank/DDBJ databases">
        <title>Huge and variable diversity of episymbiotic CPR bacteria and DPANN archaea in groundwater ecosystems.</title>
        <authorList>
            <person name="He C.Y."/>
            <person name="Keren R."/>
            <person name="Whittaker M."/>
            <person name="Farag I.F."/>
            <person name="Doudna J."/>
            <person name="Cate J.H.D."/>
            <person name="Banfield J.F."/>
        </authorList>
    </citation>
    <scope>NUCLEOTIDE SEQUENCE</scope>
    <source>
        <strain evidence="7">NC_groundwater_1586_Pr3_B-0.1um_66_15</strain>
    </source>
</reference>
<organism evidence="7 8">
    <name type="scientific">Devosia nanyangense</name>
    <dbReference type="NCBI Taxonomy" id="1228055"/>
    <lineage>
        <taxon>Bacteria</taxon>
        <taxon>Pseudomonadati</taxon>
        <taxon>Pseudomonadota</taxon>
        <taxon>Alphaproteobacteria</taxon>
        <taxon>Hyphomicrobiales</taxon>
        <taxon>Devosiaceae</taxon>
        <taxon>Devosia</taxon>
    </lineage>
</organism>
<keyword evidence="2 6" id="KW-0812">Transmembrane</keyword>
<dbReference type="Pfam" id="PF04228">
    <property type="entry name" value="Zn_peptidase"/>
    <property type="match status" value="1"/>
</dbReference>
<sequence>MKWQGRQGSSNIEDRRGQGSSGGSGGGGLGSNPFGQGGGGFRLPSGRSGGGLGGLAIIIVFIIIALAFGINPMSILTGDTSGPTTSSVLPPQNASEDELAQFVSVMVKDTEDYWGEYFSAQGQTYAPPKVVLFSGQTSSGCGTADTASGPFYCPNDRKVYIDLGFYDQLRQQFGAPGDFAQAYVIAHEVGHHVQNLIGVLPEFNRKRQTMTQDQANAYSVRVELQADCFAGVWGKGEFEKGFLESGDVAEAINAANQIGDDTLTNNTISPRQYTHGTSEQRMKWFQQGYTTGDPDKCDTINGPI</sequence>
<evidence type="ECO:0000313" key="7">
    <source>
        <dbReference type="EMBL" id="MBI4920333.1"/>
    </source>
</evidence>
<accession>A0A933NX78</accession>
<evidence type="ECO:0000256" key="1">
    <source>
        <dbReference type="ARBA" id="ARBA00004167"/>
    </source>
</evidence>
<evidence type="ECO:0000256" key="3">
    <source>
        <dbReference type="ARBA" id="ARBA00022989"/>
    </source>
</evidence>
<dbReference type="PANTHER" id="PTHR30168:SF0">
    <property type="entry name" value="INNER MEMBRANE PROTEIN"/>
    <property type="match status" value="1"/>
</dbReference>
<evidence type="ECO:0000256" key="4">
    <source>
        <dbReference type="ARBA" id="ARBA00023136"/>
    </source>
</evidence>
<keyword evidence="4 6" id="KW-0472">Membrane</keyword>
<keyword evidence="3 6" id="KW-1133">Transmembrane helix</keyword>
<name>A0A933NX78_9HYPH</name>
<feature type="transmembrane region" description="Helical" evidence="6">
    <location>
        <begin position="52"/>
        <end position="70"/>
    </location>
</feature>